<feature type="region of interest" description="Disordered" evidence="1">
    <location>
        <begin position="381"/>
        <end position="401"/>
    </location>
</feature>
<evidence type="ECO:0000259" key="3">
    <source>
        <dbReference type="PROSITE" id="PS50213"/>
    </source>
</evidence>
<dbReference type="InParanoid" id="A0A1V8SS79"/>
<name>A0A1V8SS79_9PEZI</name>
<dbReference type="InterPro" id="IPR036378">
    <property type="entry name" value="FAS1_dom_sf"/>
</dbReference>
<dbReference type="Gene3D" id="2.30.180.10">
    <property type="entry name" value="FAS1 domain"/>
    <property type="match status" value="2"/>
</dbReference>
<dbReference type="InterPro" id="IPR050904">
    <property type="entry name" value="Adhesion/Biosynth-related"/>
</dbReference>
<evidence type="ECO:0000256" key="2">
    <source>
        <dbReference type="SAM" id="SignalP"/>
    </source>
</evidence>
<dbReference type="OrthoDB" id="286301at2759"/>
<sequence>MYFLSLSILLASLISPSLQASLQDTLASHPNLTSFAEQLGKLPGILDRLESSDTPLTILAPDNAAMAKTIYYPVLGPAFQSADPEETRFIMQYHVLPGQHTSDMMNSTFQYYSTWLDNSTYANVTGGQKVGGVIQAGAIPQMVWTSGFSSRSIVREADIEFDGGVLHIIDSLVIPPTSFPDTASRFSLAVELYGLNSFVGAMYATPNTTLASLLNTTTDVTIFAPNNVAMESVTPTITDLSNATLQDLLAYHVVLSQSGSGSLFSTSFGNDTKITTLQGESLTLTFSSNSWFVNSARIINQDLLLSNGVMHVLDNVLSPNATNAQPVPASATQAPVLQTTLAAEFNSSMAPFTTNLPNAVVTTEQGTDGYVGSVTVSGTGGGAIQTSRPSSSSGSGGSSSGAVNARVGEMVMIWVGVVVFGLALLMA</sequence>
<keyword evidence="2" id="KW-0732">Signal</keyword>
<feature type="domain" description="FAS1" evidence="3">
    <location>
        <begin position="182"/>
        <end position="317"/>
    </location>
</feature>
<dbReference type="GO" id="GO:0016236">
    <property type="term" value="P:macroautophagy"/>
    <property type="evidence" value="ECO:0007669"/>
    <property type="project" value="TreeGrafter"/>
</dbReference>
<organism evidence="4 5">
    <name type="scientific">Cryoendolithus antarcticus</name>
    <dbReference type="NCBI Taxonomy" id="1507870"/>
    <lineage>
        <taxon>Eukaryota</taxon>
        <taxon>Fungi</taxon>
        <taxon>Dikarya</taxon>
        <taxon>Ascomycota</taxon>
        <taxon>Pezizomycotina</taxon>
        <taxon>Dothideomycetes</taxon>
        <taxon>Dothideomycetidae</taxon>
        <taxon>Cladosporiales</taxon>
        <taxon>Cladosporiaceae</taxon>
        <taxon>Cryoendolithus</taxon>
    </lineage>
</organism>
<evidence type="ECO:0000313" key="5">
    <source>
        <dbReference type="Proteomes" id="UP000192596"/>
    </source>
</evidence>
<dbReference type="PANTHER" id="PTHR10900">
    <property type="entry name" value="PERIOSTIN-RELATED"/>
    <property type="match status" value="1"/>
</dbReference>
<dbReference type="Pfam" id="PF02469">
    <property type="entry name" value="Fasciclin"/>
    <property type="match status" value="2"/>
</dbReference>
<accession>A0A1V8SS79</accession>
<proteinExistence type="predicted"/>
<gene>
    <name evidence="4" type="ORF">B0A48_12403</name>
</gene>
<evidence type="ECO:0000313" key="4">
    <source>
        <dbReference type="EMBL" id="OQO01930.1"/>
    </source>
</evidence>
<feature type="domain" description="FAS1" evidence="3">
    <location>
        <begin position="19"/>
        <end position="173"/>
    </location>
</feature>
<dbReference type="SMART" id="SM00554">
    <property type="entry name" value="FAS1"/>
    <property type="match status" value="2"/>
</dbReference>
<dbReference type="PROSITE" id="PS50213">
    <property type="entry name" value="FAS1"/>
    <property type="match status" value="2"/>
</dbReference>
<dbReference type="PANTHER" id="PTHR10900:SF77">
    <property type="entry name" value="FI19380P1"/>
    <property type="match status" value="1"/>
</dbReference>
<dbReference type="STRING" id="1507870.A0A1V8SS79"/>
<dbReference type="GO" id="GO:0000329">
    <property type="term" value="C:fungal-type vacuole membrane"/>
    <property type="evidence" value="ECO:0007669"/>
    <property type="project" value="TreeGrafter"/>
</dbReference>
<dbReference type="SUPFAM" id="SSF82153">
    <property type="entry name" value="FAS1 domain"/>
    <property type="match status" value="2"/>
</dbReference>
<dbReference type="Proteomes" id="UP000192596">
    <property type="component" value="Unassembled WGS sequence"/>
</dbReference>
<dbReference type="EMBL" id="NAJO01000029">
    <property type="protein sequence ID" value="OQO01930.1"/>
    <property type="molecule type" value="Genomic_DNA"/>
</dbReference>
<reference evidence="5" key="1">
    <citation type="submission" date="2017-03" db="EMBL/GenBank/DDBJ databases">
        <title>Genomes of endolithic fungi from Antarctica.</title>
        <authorList>
            <person name="Coleine C."/>
            <person name="Masonjones S."/>
            <person name="Stajich J.E."/>
        </authorList>
    </citation>
    <scope>NUCLEOTIDE SEQUENCE [LARGE SCALE GENOMIC DNA]</scope>
    <source>
        <strain evidence="5">CCFEE 5527</strain>
    </source>
</reference>
<evidence type="ECO:0000256" key="1">
    <source>
        <dbReference type="SAM" id="MobiDB-lite"/>
    </source>
</evidence>
<feature type="signal peptide" evidence="2">
    <location>
        <begin position="1"/>
        <end position="19"/>
    </location>
</feature>
<dbReference type="AlphaFoldDB" id="A0A1V8SS79"/>
<dbReference type="InterPro" id="IPR000782">
    <property type="entry name" value="FAS1_domain"/>
</dbReference>
<protein>
    <recommendedName>
        <fullName evidence="3">FAS1 domain-containing protein</fullName>
    </recommendedName>
</protein>
<feature type="chain" id="PRO_5012008910" description="FAS1 domain-containing protein" evidence="2">
    <location>
        <begin position="20"/>
        <end position="427"/>
    </location>
</feature>
<comment type="caution">
    <text evidence="4">The sequence shown here is derived from an EMBL/GenBank/DDBJ whole genome shotgun (WGS) entry which is preliminary data.</text>
</comment>
<keyword evidence="5" id="KW-1185">Reference proteome</keyword>